<name>A0ABQ8IS23_DERPT</name>
<dbReference type="EMBL" id="NJHN03000123">
    <property type="protein sequence ID" value="KAH9413122.1"/>
    <property type="molecule type" value="Genomic_DNA"/>
</dbReference>
<gene>
    <name evidence="2" type="ORF">DERP_006808</name>
</gene>
<feature type="compositionally biased region" description="Polar residues" evidence="1">
    <location>
        <begin position="1"/>
        <end position="33"/>
    </location>
</feature>
<sequence length="81" mass="9470">MSLMISTSSLQQQRQHSTSSISTNNPKIISSNDGQRKQPPIKRILIKYKSLKIDDINCHQCQTRNLCIFFRFITLNKKLYK</sequence>
<keyword evidence="3" id="KW-1185">Reference proteome</keyword>
<comment type="caution">
    <text evidence="2">The sequence shown here is derived from an EMBL/GenBank/DDBJ whole genome shotgun (WGS) entry which is preliminary data.</text>
</comment>
<reference evidence="2 3" key="2">
    <citation type="journal article" date="2022" name="Mol. Biol. Evol.">
        <title>Comparative Genomics Reveals Insights into the Divergent Evolution of Astigmatic Mites and Household Pest Adaptations.</title>
        <authorList>
            <person name="Xiong Q."/>
            <person name="Wan A.T."/>
            <person name="Liu X."/>
            <person name="Fung C.S."/>
            <person name="Xiao X."/>
            <person name="Malainual N."/>
            <person name="Hou J."/>
            <person name="Wang L."/>
            <person name="Wang M."/>
            <person name="Yang K.Y."/>
            <person name="Cui Y."/>
            <person name="Leung E.L."/>
            <person name="Nong W."/>
            <person name="Shin S.K."/>
            <person name="Au S.W."/>
            <person name="Jeong K.Y."/>
            <person name="Chew F.T."/>
            <person name="Hui J.H."/>
            <person name="Leung T.F."/>
            <person name="Tungtrongchitr A."/>
            <person name="Zhong N."/>
            <person name="Liu Z."/>
            <person name="Tsui S.K."/>
        </authorList>
    </citation>
    <scope>NUCLEOTIDE SEQUENCE [LARGE SCALE GENOMIC DNA]</scope>
    <source>
        <strain evidence="2">Derp</strain>
    </source>
</reference>
<feature type="region of interest" description="Disordered" evidence="1">
    <location>
        <begin position="1"/>
        <end position="36"/>
    </location>
</feature>
<accession>A0ABQ8IS23</accession>
<proteinExistence type="predicted"/>
<organism evidence="2 3">
    <name type="scientific">Dermatophagoides pteronyssinus</name>
    <name type="common">European house dust mite</name>
    <dbReference type="NCBI Taxonomy" id="6956"/>
    <lineage>
        <taxon>Eukaryota</taxon>
        <taxon>Metazoa</taxon>
        <taxon>Ecdysozoa</taxon>
        <taxon>Arthropoda</taxon>
        <taxon>Chelicerata</taxon>
        <taxon>Arachnida</taxon>
        <taxon>Acari</taxon>
        <taxon>Acariformes</taxon>
        <taxon>Sarcoptiformes</taxon>
        <taxon>Astigmata</taxon>
        <taxon>Psoroptidia</taxon>
        <taxon>Analgoidea</taxon>
        <taxon>Pyroglyphidae</taxon>
        <taxon>Dermatophagoidinae</taxon>
        <taxon>Dermatophagoides</taxon>
    </lineage>
</organism>
<reference evidence="2 3" key="1">
    <citation type="journal article" date="2018" name="J. Allergy Clin. Immunol.">
        <title>High-quality assembly of Dermatophagoides pteronyssinus genome and transcriptome reveals a wide range of novel allergens.</title>
        <authorList>
            <person name="Liu X.Y."/>
            <person name="Yang K.Y."/>
            <person name="Wang M.Q."/>
            <person name="Kwok J.S."/>
            <person name="Zeng X."/>
            <person name="Yang Z."/>
            <person name="Xiao X.J."/>
            <person name="Lau C.P."/>
            <person name="Li Y."/>
            <person name="Huang Z.M."/>
            <person name="Ba J.G."/>
            <person name="Yim A.K."/>
            <person name="Ouyang C.Y."/>
            <person name="Ngai S.M."/>
            <person name="Chan T.F."/>
            <person name="Leung E.L."/>
            <person name="Liu L."/>
            <person name="Liu Z.G."/>
            <person name="Tsui S.K."/>
        </authorList>
    </citation>
    <scope>NUCLEOTIDE SEQUENCE [LARGE SCALE GENOMIC DNA]</scope>
    <source>
        <strain evidence="2">Derp</strain>
    </source>
</reference>
<evidence type="ECO:0000256" key="1">
    <source>
        <dbReference type="SAM" id="MobiDB-lite"/>
    </source>
</evidence>
<protein>
    <submittedName>
        <fullName evidence="2">Uncharacterized protein</fullName>
    </submittedName>
</protein>
<dbReference type="Proteomes" id="UP000887458">
    <property type="component" value="Unassembled WGS sequence"/>
</dbReference>
<evidence type="ECO:0000313" key="3">
    <source>
        <dbReference type="Proteomes" id="UP000887458"/>
    </source>
</evidence>
<evidence type="ECO:0000313" key="2">
    <source>
        <dbReference type="EMBL" id="KAH9413122.1"/>
    </source>
</evidence>